<dbReference type="GO" id="GO:0006508">
    <property type="term" value="P:proteolysis"/>
    <property type="evidence" value="ECO:0007669"/>
    <property type="project" value="UniProtKB-KW"/>
</dbReference>
<feature type="domain" description="Peptidase M20 dimerisation" evidence="4">
    <location>
        <begin position="193"/>
        <end position="349"/>
    </location>
</feature>
<keyword evidence="2" id="KW-0479">Metal-binding</keyword>
<dbReference type="AlphaFoldDB" id="A0A917U0M3"/>
<dbReference type="GO" id="GO:0046872">
    <property type="term" value="F:metal ion binding"/>
    <property type="evidence" value="ECO:0007669"/>
    <property type="project" value="UniProtKB-KW"/>
</dbReference>
<dbReference type="Pfam" id="PF01546">
    <property type="entry name" value="Peptidase_M20"/>
    <property type="match status" value="1"/>
</dbReference>
<dbReference type="EMBL" id="BMPI01000028">
    <property type="protein sequence ID" value="GGM46323.1"/>
    <property type="molecule type" value="Genomic_DNA"/>
</dbReference>
<evidence type="ECO:0000256" key="1">
    <source>
        <dbReference type="ARBA" id="ARBA00022670"/>
    </source>
</evidence>
<evidence type="ECO:0000313" key="6">
    <source>
        <dbReference type="Proteomes" id="UP000642070"/>
    </source>
</evidence>
<keyword evidence="3" id="KW-0378">Hydrolase</keyword>
<dbReference type="Pfam" id="PF07687">
    <property type="entry name" value="M20_dimer"/>
    <property type="match status" value="1"/>
</dbReference>
<accession>A0A917U0M3</accession>
<dbReference type="Gene3D" id="3.40.630.10">
    <property type="entry name" value="Zn peptidases"/>
    <property type="match status" value="1"/>
</dbReference>
<dbReference type="SUPFAM" id="SSF53187">
    <property type="entry name" value="Zn-dependent exopeptidases"/>
    <property type="match status" value="1"/>
</dbReference>
<sequence length="452" mass="48889">MADLQSVLIDLDGRHDVHLAELDRYVSIPSVSSEDRGVREAADHIRGRAAAWGLETRLLETGGQPAVLLRGPQVDGAPRVLIYGHYDVQPAGSADDWLFEPFKTTVHGGRIYGRGTADNKGQHLAHLLAIESWIRLHGSAPCNVTLLLDGEEEVGSPNLADLVRRNAGLLACDLVVWSDGPVHESGRATMNFGVRGIVQFELIAQGAAVDLHSGNWGGVGRNPAWELVHLLASMKNDRGLITIDGFTDEVIPLSGAEARALEALPVDDEQLAALSIGLWDEPAERPFYDRLAAHPTLTISRFETGSSGADRAVIPATARAVCDVRLVDAMTADTTFGRIADHVRRHAPNVRCTLRGAMEPSRTDLDSAFVEPIRRALRLVHNEDPYLVPAMGGSLPDYVFTKILGVPSIGVPFANADEANHAPNENIELHRYLAAPKIAAALLSELSKVRVR</sequence>
<protein>
    <submittedName>
        <fullName evidence="5">Peptidase M20</fullName>
    </submittedName>
</protein>
<dbReference type="PANTHER" id="PTHR43270:SF8">
    <property type="entry name" value="DI- AND TRIPEPTIDASE DUG2-RELATED"/>
    <property type="match status" value="1"/>
</dbReference>
<keyword evidence="1" id="KW-0645">Protease</keyword>
<dbReference type="InterPro" id="IPR051458">
    <property type="entry name" value="Cyt/Met_Dipeptidase"/>
</dbReference>
<dbReference type="InterPro" id="IPR011650">
    <property type="entry name" value="Peptidase_M20_dimer"/>
</dbReference>
<dbReference type="Gene3D" id="3.30.70.360">
    <property type="match status" value="1"/>
</dbReference>
<organism evidence="5 6">
    <name type="scientific">Dactylosporangium sucinum</name>
    <dbReference type="NCBI Taxonomy" id="1424081"/>
    <lineage>
        <taxon>Bacteria</taxon>
        <taxon>Bacillati</taxon>
        <taxon>Actinomycetota</taxon>
        <taxon>Actinomycetes</taxon>
        <taxon>Micromonosporales</taxon>
        <taxon>Micromonosporaceae</taxon>
        <taxon>Dactylosporangium</taxon>
    </lineage>
</organism>
<name>A0A917U0M3_9ACTN</name>
<dbReference type="GO" id="GO:0008233">
    <property type="term" value="F:peptidase activity"/>
    <property type="evidence" value="ECO:0007669"/>
    <property type="project" value="UniProtKB-KW"/>
</dbReference>
<reference evidence="5" key="2">
    <citation type="submission" date="2020-09" db="EMBL/GenBank/DDBJ databases">
        <authorList>
            <person name="Sun Q."/>
            <person name="Ohkuma M."/>
        </authorList>
    </citation>
    <scope>NUCLEOTIDE SEQUENCE</scope>
    <source>
        <strain evidence="5">JCM 19831</strain>
    </source>
</reference>
<dbReference type="PANTHER" id="PTHR43270">
    <property type="entry name" value="BETA-ALA-HIS DIPEPTIDASE"/>
    <property type="match status" value="1"/>
</dbReference>
<dbReference type="InterPro" id="IPR036264">
    <property type="entry name" value="Bact_exopeptidase_dim_dom"/>
</dbReference>
<dbReference type="SUPFAM" id="SSF55031">
    <property type="entry name" value="Bacterial exopeptidase dimerisation domain"/>
    <property type="match status" value="1"/>
</dbReference>
<evidence type="ECO:0000259" key="4">
    <source>
        <dbReference type="Pfam" id="PF07687"/>
    </source>
</evidence>
<evidence type="ECO:0000256" key="3">
    <source>
        <dbReference type="ARBA" id="ARBA00022801"/>
    </source>
</evidence>
<comment type="caution">
    <text evidence="5">The sequence shown here is derived from an EMBL/GenBank/DDBJ whole genome shotgun (WGS) entry which is preliminary data.</text>
</comment>
<reference evidence="5" key="1">
    <citation type="journal article" date="2014" name="Int. J. Syst. Evol. Microbiol.">
        <title>Complete genome sequence of Corynebacterium casei LMG S-19264T (=DSM 44701T), isolated from a smear-ripened cheese.</title>
        <authorList>
            <consortium name="US DOE Joint Genome Institute (JGI-PGF)"/>
            <person name="Walter F."/>
            <person name="Albersmeier A."/>
            <person name="Kalinowski J."/>
            <person name="Ruckert C."/>
        </authorList>
    </citation>
    <scope>NUCLEOTIDE SEQUENCE</scope>
    <source>
        <strain evidence="5">JCM 19831</strain>
    </source>
</reference>
<dbReference type="RefSeq" id="WP_190252843.1">
    <property type="nucleotide sequence ID" value="NZ_BMPI01000028.1"/>
</dbReference>
<dbReference type="Proteomes" id="UP000642070">
    <property type="component" value="Unassembled WGS sequence"/>
</dbReference>
<dbReference type="InterPro" id="IPR002933">
    <property type="entry name" value="Peptidase_M20"/>
</dbReference>
<proteinExistence type="predicted"/>
<evidence type="ECO:0000256" key="2">
    <source>
        <dbReference type="ARBA" id="ARBA00022723"/>
    </source>
</evidence>
<evidence type="ECO:0000313" key="5">
    <source>
        <dbReference type="EMBL" id="GGM46323.1"/>
    </source>
</evidence>
<keyword evidence="6" id="KW-1185">Reference proteome</keyword>
<gene>
    <name evidence="5" type="ORF">GCM10007977_055080</name>
</gene>